<evidence type="ECO:0000313" key="1">
    <source>
        <dbReference type="EMBL" id="KAJ1896500.1"/>
    </source>
</evidence>
<evidence type="ECO:0000313" key="2">
    <source>
        <dbReference type="Proteomes" id="UP001150581"/>
    </source>
</evidence>
<accession>A0ACC1IMD9</accession>
<dbReference type="Proteomes" id="UP001150581">
    <property type="component" value="Unassembled WGS sequence"/>
</dbReference>
<comment type="caution">
    <text evidence="1">The sequence shown here is derived from an EMBL/GenBank/DDBJ whole genome shotgun (WGS) entry which is preliminary data.</text>
</comment>
<keyword evidence="2" id="KW-1185">Reference proteome</keyword>
<organism evidence="1 2">
    <name type="scientific">Kickxella alabastrina</name>
    <dbReference type="NCBI Taxonomy" id="61397"/>
    <lineage>
        <taxon>Eukaryota</taxon>
        <taxon>Fungi</taxon>
        <taxon>Fungi incertae sedis</taxon>
        <taxon>Zoopagomycota</taxon>
        <taxon>Kickxellomycotina</taxon>
        <taxon>Kickxellomycetes</taxon>
        <taxon>Kickxellales</taxon>
        <taxon>Kickxellaceae</taxon>
        <taxon>Kickxella</taxon>
    </lineage>
</organism>
<name>A0ACC1IMD9_9FUNG</name>
<reference evidence="1" key="1">
    <citation type="submission" date="2022-07" db="EMBL/GenBank/DDBJ databases">
        <title>Phylogenomic reconstructions and comparative analyses of Kickxellomycotina fungi.</title>
        <authorList>
            <person name="Reynolds N.K."/>
            <person name="Stajich J.E."/>
            <person name="Barry K."/>
            <person name="Grigoriev I.V."/>
            <person name="Crous P."/>
            <person name="Smith M.E."/>
        </authorList>
    </citation>
    <scope>NUCLEOTIDE SEQUENCE</scope>
    <source>
        <strain evidence="1">Benny 63K</strain>
    </source>
</reference>
<protein>
    <submittedName>
        <fullName evidence="1">Uncharacterized protein</fullName>
    </submittedName>
</protein>
<sequence>MQLFSFTTLALVAVFATAVVRADAYADALAEAEAAPEAIAEPQGGFGSWRWQQCNWRCRGRWDYQQCMRWCLF</sequence>
<proteinExistence type="predicted"/>
<gene>
    <name evidence="1" type="ORF">LPJ66_003947</name>
</gene>
<dbReference type="EMBL" id="JANBPG010000439">
    <property type="protein sequence ID" value="KAJ1896500.1"/>
    <property type="molecule type" value="Genomic_DNA"/>
</dbReference>